<dbReference type="Gene3D" id="3.30.530.20">
    <property type="match status" value="1"/>
</dbReference>
<gene>
    <name evidence="1" type="ORF">RD792_017525</name>
</gene>
<dbReference type="Proteomes" id="UP001291926">
    <property type="component" value="Unassembled WGS sequence"/>
</dbReference>
<keyword evidence="2" id="KW-1185">Reference proteome</keyword>
<reference evidence="1 2" key="1">
    <citation type="journal article" date="2023" name="bioRxiv">
        <title>Genome report: Whole genome sequence and annotation of Penstemon davidsonii.</title>
        <authorList>
            <person name="Ostevik K.L."/>
            <person name="Alabady M."/>
            <person name="Zhang M."/>
            <person name="Rausher M.D."/>
        </authorList>
    </citation>
    <scope>NUCLEOTIDE SEQUENCE [LARGE SCALE GENOMIC DNA]</scope>
    <source>
        <strain evidence="1">DNT005</strain>
        <tissue evidence="1">Whole leaf</tissue>
    </source>
</reference>
<organism evidence="1 2">
    <name type="scientific">Penstemon davidsonii</name>
    <dbReference type="NCBI Taxonomy" id="160366"/>
    <lineage>
        <taxon>Eukaryota</taxon>
        <taxon>Viridiplantae</taxon>
        <taxon>Streptophyta</taxon>
        <taxon>Embryophyta</taxon>
        <taxon>Tracheophyta</taxon>
        <taxon>Spermatophyta</taxon>
        <taxon>Magnoliopsida</taxon>
        <taxon>eudicotyledons</taxon>
        <taxon>Gunneridae</taxon>
        <taxon>Pentapetalae</taxon>
        <taxon>asterids</taxon>
        <taxon>lamiids</taxon>
        <taxon>Lamiales</taxon>
        <taxon>Plantaginaceae</taxon>
        <taxon>Cheloneae</taxon>
        <taxon>Penstemon</taxon>
    </lineage>
</organism>
<proteinExistence type="predicted"/>
<dbReference type="EMBL" id="JAYDYQ010002688">
    <property type="protein sequence ID" value="KAK4478242.1"/>
    <property type="molecule type" value="Genomic_DNA"/>
</dbReference>
<dbReference type="InterPro" id="IPR050279">
    <property type="entry name" value="Plant_def-hormone_signal"/>
</dbReference>
<accession>A0ABR0CM97</accession>
<evidence type="ECO:0000313" key="1">
    <source>
        <dbReference type="EMBL" id="KAK4478242.1"/>
    </source>
</evidence>
<dbReference type="SUPFAM" id="SSF55961">
    <property type="entry name" value="Bet v1-like"/>
    <property type="match status" value="1"/>
</dbReference>
<protein>
    <submittedName>
        <fullName evidence="1">Uncharacterized protein</fullName>
    </submittedName>
</protein>
<dbReference type="InterPro" id="IPR024949">
    <property type="entry name" value="Bet_v_I_allergen"/>
</dbReference>
<sequence>MIQNTWDCQQSRILNYVCKYTLIEEDVLGDKLEKICHDITFEGTDDGGCAIKVAIDYHTKGDLELDDDDIKKGKDETIGLYKACEDYLTANPNVCA</sequence>
<name>A0ABR0CM97_9LAMI</name>
<evidence type="ECO:0000313" key="2">
    <source>
        <dbReference type="Proteomes" id="UP001291926"/>
    </source>
</evidence>
<dbReference type="InterPro" id="IPR023393">
    <property type="entry name" value="START-like_dom_sf"/>
</dbReference>
<dbReference type="PANTHER" id="PTHR31213">
    <property type="entry name" value="OS08G0374000 PROTEIN-RELATED"/>
    <property type="match status" value="1"/>
</dbReference>
<comment type="caution">
    <text evidence="1">The sequence shown here is derived from an EMBL/GenBank/DDBJ whole genome shotgun (WGS) entry which is preliminary data.</text>
</comment>
<dbReference type="PANTHER" id="PTHR31213:SF157">
    <property type="entry name" value="MAJOR ALLERGEN MAL D 1-LIKE"/>
    <property type="match status" value="1"/>
</dbReference>
<dbReference type="PRINTS" id="PR00634">
    <property type="entry name" value="BETALLERGEN"/>
</dbReference>